<dbReference type="InterPro" id="IPR000943">
    <property type="entry name" value="RNA_pol_sigma70"/>
</dbReference>
<evidence type="ECO:0000256" key="4">
    <source>
        <dbReference type="ARBA" id="ARBA00023163"/>
    </source>
</evidence>
<proteinExistence type="predicted"/>
<dbReference type="Pfam" id="PF04545">
    <property type="entry name" value="Sigma70_r4"/>
    <property type="match status" value="1"/>
</dbReference>
<dbReference type="GO" id="GO:0006352">
    <property type="term" value="P:DNA-templated transcription initiation"/>
    <property type="evidence" value="ECO:0007669"/>
    <property type="project" value="InterPro"/>
</dbReference>
<keyword evidence="1" id="KW-0805">Transcription regulation</keyword>
<organism evidence="7 8">
    <name type="scientific">Croceibacterium mercuriale</name>
    <dbReference type="NCBI Taxonomy" id="1572751"/>
    <lineage>
        <taxon>Bacteria</taxon>
        <taxon>Pseudomonadati</taxon>
        <taxon>Pseudomonadota</taxon>
        <taxon>Alphaproteobacteria</taxon>
        <taxon>Sphingomonadales</taxon>
        <taxon>Erythrobacteraceae</taxon>
        <taxon>Croceibacterium</taxon>
    </lineage>
</organism>
<keyword evidence="3" id="KW-0238">DNA-binding</keyword>
<feature type="domain" description="RNA polymerase sigma-70 region 2" evidence="5">
    <location>
        <begin position="30"/>
        <end position="98"/>
    </location>
</feature>
<dbReference type="STRING" id="1572751.PK98_02690"/>
<feature type="domain" description="RNA polymerase sigma-70 region 4" evidence="6">
    <location>
        <begin position="193"/>
        <end position="241"/>
    </location>
</feature>
<dbReference type="SUPFAM" id="SSF88659">
    <property type="entry name" value="Sigma3 and sigma4 domains of RNA polymerase sigma factors"/>
    <property type="match status" value="2"/>
</dbReference>
<name>A0A0B2C0A5_9SPHN</name>
<dbReference type="Pfam" id="PF04542">
    <property type="entry name" value="Sigma70_r2"/>
    <property type="match status" value="1"/>
</dbReference>
<dbReference type="SUPFAM" id="SSF88946">
    <property type="entry name" value="Sigma2 domain of RNA polymerase sigma factors"/>
    <property type="match status" value="1"/>
</dbReference>
<comment type="caution">
    <text evidence="7">The sequence shown here is derived from an EMBL/GenBank/DDBJ whole genome shotgun (WGS) entry which is preliminary data.</text>
</comment>
<dbReference type="CDD" id="cd06171">
    <property type="entry name" value="Sigma70_r4"/>
    <property type="match status" value="1"/>
</dbReference>
<accession>A0A0B2C0A5</accession>
<keyword evidence="8" id="KW-1185">Reference proteome</keyword>
<evidence type="ECO:0008006" key="9">
    <source>
        <dbReference type="Google" id="ProtNLM"/>
    </source>
</evidence>
<dbReference type="InterPro" id="IPR007630">
    <property type="entry name" value="RNA_pol_sigma70_r4"/>
</dbReference>
<dbReference type="EMBL" id="JTDN01000001">
    <property type="protein sequence ID" value="KHL25590.1"/>
    <property type="molecule type" value="Genomic_DNA"/>
</dbReference>
<dbReference type="InterPro" id="IPR013324">
    <property type="entry name" value="RNA_pol_sigma_r3/r4-like"/>
</dbReference>
<gene>
    <name evidence="7" type="ORF">PK98_02690</name>
</gene>
<sequence length="246" mass="26956">MMYYAPVPLSRHAGMRAERSYRGDEVADRVTRFLPMVRRLAWHLSGSASGALDVDDLMQAGLVALTECAQKHGGPTEDGFAAYAKLRVRGAMVDLLRSCSAEPRGQRMRRLRLEKAVAGLRAQLGREPDLAELAGALGLSAEEAQQLRDEAGPITVGSIDECYSDADTRFAADDATAEQVLLAQEDRSRLVTAIADLPERLQLVIKLYFVEEMNLAEIAAVLEVSVPRVHQLKASALKQLRSALRE</sequence>
<evidence type="ECO:0000256" key="3">
    <source>
        <dbReference type="ARBA" id="ARBA00023125"/>
    </source>
</evidence>
<dbReference type="PRINTS" id="PR00046">
    <property type="entry name" value="SIGMA70FCT"/>
</dbReference>
<dbReference type="InterPro" id="IPR007627">
    <property type="entry name" value="RNA_pol_sigma70_r2"/>
</dbReference>
<evidence type="ECO:0000313" key="7">
    <source>
        <dbReference type="EMBL" id="KHL25590.1"/>
    </source>
</evidence>
<evidence type="ECO:0000256" key="1">
    <source>
        <dbReference type="ARBA" id="ARBA00023015"/>
    </source>
</evidence>
<evidence type="ECO:0000313" key="8">
    <source>
        <dbReference type="Proteomes" id="UP000030988"/>
    </source>
</evidence>
<dbReference type="Gene3D" id="1.20.140.160">
    <property type="match status" value="1"/>
</dbReference>
<keyword evidence="2" id="KW-0731">Sigma factor</keyword>
<dbReference type="InterPro" id="IPR013325">
    <property type="entry name" value="RNA_pol_sigma_r2"/>
</dbReference>
<dbReference type="GO" id="GO:0003677">
    <property type="term" value="F:DNA binding"/>
    <property type="evidence" value="ECO:0007669"/>
    <property type="project" value="UniProtKB-KW"/>
</dbReference>
<dbReference type="AlphaFoldDB" id="A0A0B2C0A5"/>
<dbReference type="PANTHER" id="PTHR30385">
    <property type="entry name" value="SIGMA FACTOR F FLAGELLAR"/>
    <property type="match status" value="1"/>
</dbReference>
<dbReference type="Gene3D" id="1.10.1740.10">
    <property type="match status" value="1"/>
</dbReference>
<evidence type="ECO:0000259" key="6">
    <source>
        <dbReference type="Pfam" id="PF04545"/>
    </source>
</evidence>
<dbReference type="Proteomes" id="UP000030988">
    <property type="component" value="Unassembled WGS sequence"/>
</dbReference>
<evidence type="ECO:0000259" key="5">
    <source>
        <dbReference type="Pfam" id="PF04542"/>
    </source>
</evidence>
<keyword evidence="4" id="KW-0804">Transcription</keyword>
<dbReference type="InterPro" id="IPR014284">
    <property type="entry name" value="RNA_pol_sigma-70_dom"/>
</dbReference>
<dbReference type="PANTHER" id="PTHR30385:SF7">
    <property type="entry name" value="RNA POLYMERASE SIGMA FACTOR FLIA"/>
    <property type="match status" value="1"/>
</dbReference>
<protein>
    <recommendedName>
        <fullName evidence="9">RNA polymerase subunit sigma</fullName>
    </recommendedName>
</protein>
<evidence type="ECO:0000256" key="2">
    <source>
        <dbReference type="ARBA" id="ARBA00023082"/>
    </source>
</evidence>
<dbReference type="GO" id="GO:0016987">
    <property type="term" value="F:sigma factor activity"/>
    <property type="evidence" value="ECO:0007669"/>
    <property type="project" value="UniProtKB-KW"/>
</dbReference>
<dbReference type="RefSeq" id="WP_039094086.1">
    <property type="nucleotide sequence ID" value="NZ_JTDN01000001.1"/>
</dbReference>
<reference evidence="7 8" key="1">
    <citation type="submission" date="2014-11" db="EMBL/GenBank/DDBJ databases">
        <title>Draft genome sequence of Kirrobacter mercurialis.</title>
        <authorList>
            <person name="Coil D.A."/>
            <person name="Eisen J.A."/>
        </authorList>
    </citation>
    <scope>NUCLEOTIDE SEQUENCE [LARGE SCALE GENOMIC DNA]</scope>
    <source>
        <strain evidence="7 8">Coronado</strain>
    </source>
</reference>
<dbReference type="NCBIfam" id="TIGR02937">
    <property type="entry name" value="sigma70-ECF"/>
    <property type="match status" value="1"/>
</dbReference>